<keyword evidence="5" id="KW-0997">Cell inner membrane</keyword>
<evidence type="ECO:0000256" key="14">
    <source>
        <dbReference type="PROSITE-ProRule" id="PRU00169"/>
    </source>
</evidence>
<feature type="modified residue" description="Phosphohistidine" evidence="13">
    <location>
        <position position="764"/>
    </location>
</feature>
<dbReference type="SUPFAM" id="SSF55874">
    <property type="entry name" value="ATPase domain of HSP90 chaperone/DNA topoisomerase II/histidine kinase"/>
    <property type="match status" value="1"/>
</dbReference>
<dbReference type="InterPro" id="IPR036097">
    <property type="entry name" value="HisK_dim/P_sf"/>
</dbReference>
<evidence type="ECO:0000256" key="12">
    <source>
        <dbReference type="ARBA" id="ARBA00023136"/>
    </source>
</evidence>
<evidence type="ECO:0000259" key="17">
    <source>
        <dbReference type="PROSITE" id="PS50109"/>
    </source>
</evidence>
<dbReference type="InterPro" id="IPR003594">
    <property type="entry name" value="HATPase_dom"/>
</dbReference>
<keyword evidence="7" id="KW-0808">Transferase</keyword>
<dbReference type="Proteomes" id="UP001597438">
    <property type="component" value="Unassembled WGS sequence"/>
</dbReference>
<evidence type="ECO:0000313" key="21">
    <source>
        <dbReference type="EMBL" id="MFD2833267.1"/>
    </source>
</evidence>
<evidence type="ECO:0000256" key="16">
    <source>
        <dbReference type="SAM" id="Phobius"/>
    </source>
</evidence>
<dbReference type="Gene3D" id="3.40.50.2300">
    <property type="match status" value="1"/>
</dbReference>
<dbReference type="RefSeq" id="WP_251741030.1">
    <property type="nucleotide sequence ID" value="NZ_JBHUOJ010000016.1"/>
</dbReference>
<dbReference type="InterPro" id="IPR001763">
    <property type="entry name" value="Rhodanese-like_dom"/>
</dbReference>
<keyword evidence="10 21" id="KW-0547">Nucleotide-binding</keyword>
<name>A0ABW5X4E3_9FLAO</name>
<organism evidence="21 22">
    <name type="scientific">Christiangramia antarctica</name>
    <dbReference type="NCBI Taxonomy" id="2058158"/>
    <lineage>
        <taxon>Bacteria</taxon>
        <taxon>Pseudomonadati</taxon>
        <taxon>Bacteroidota</taxon>
        <taxon>Flavobacteriia</taxon>
        <taxon>Flavobacteriales</taxon>
        <taxon>Flavobacteriaceae</taxon>
        <taxon>Christiangramia</taxon>
    </lineage>
</organism>
<dbReference type="PROSITE" id="PS50206">
    <property type="entry name" value="RHODANESE_3"/>
    <property type="match status" value="1"/>
</dbReference>
<evidence type="ECO:0000256" key="6">
    <source>
        <dbReference type="ARBA" id="ARBA00022553"/>
    </source>
</evidence>
<dbReference type="InterPro" id="IPR036641">
    <property type="entry name" value="HPT_dom_sf"/>
</dbReference>
<evidence type="ECO:0000256" key="9">
    <source>
        <dbReference type="ARBA" id="ARBA00022777"/>
    </source>
</evidence>
<protein>
    <recommendedName>
        <fullName evidence="3">histidine kinase</fullName>
        <ecNumber evidence="3">2.7.13.3</ecNumber>
    </recommendedName>
</protein>
<dbReference type="Gene3D" id="1.20.120.160">
    <property type="entry name" value="HPT domain"/>
    <property type="match status" value="1"/>
</dbReference>
<dbReference type="PROSITE" id="PS50109">
    <property type="entry name" value="HIS_KIN"/>
    <property type="match status" value="1"/>
</dbReference>
<feature type="domain" description="Response regulatory" evidence="18">
    <location>
        <begin position="574"/>
        <end position="689"/>
    </location>
</feature>
<evidence type="ECO:0000259" key="18">
    <source>
        <dbReference type="PROSITE" id="PS50110"/>
    </source>
</evidence>
<dbReference type="EMBL" id="JBHUOJ010000016">
    <property type="protein sequence ID" value="MFD2833267.1"/>
    <property type="molecule type" value="Genomic_DNA"/>
</dbReference>
<keyword evidence="8 16" id="KW-0812">Transmembrane</keyword>
<keyword evidence="10 21" id="KW-0067">ATP-binding</keyword>
<feature type="modified residue" description="4-aspartylphosphate" evidence="14">
    <location>
        <position position="623"/>
    </location>
</feature>
<dbReference type="InterPro" id="IPR011006">
    <property type="entry name" value="CheY-like_superfamily"/>
</dbReference>
<dbReference type="InterPro" id="IPR004358">
    <property type="entry name" value="Sig_transdc_His_kin-like_C"/>
</dbReference>
<dbReference type="InterPro" id="IPR036890">
    <property type="entry name" value="HATPase_C_sf"/>
</dbReference>
<evidence type="ECO:0000256" key="7">
    <source>
        <dbReference type="ARBA" id="ARBA00022679"/>
    </source>
</evidence>
<dbReference type="CDD" id="cd00082">
    <property type="entry name" value="HisKA"/>
    <property type="match status" value="1"/>
</dbReference>
<dbReference type="Gene3D" id="3.30.565.10">
    <property type="entry name" value="Histidine kinase-like ATPase, C-terminal domain"/>
    <property type="match status" value="1"/>
</dbReference>
<keyword evidence="15" id="KW-0175">Coiled coil</keyword>
<dbReference type="InterPro" id="IPR003661">
    <property type="entry name" value="HisK_dim/P_dom"/>
</dbReference>
<dbReference type="EC" id="2.7.13.3" evidence="3"/>
<evidence type="ECO:0000256" key="10">
    <source>
        <dbReference type="ARBA" id="ARBA00022840"/>
    </source>
</evidence>
<evidence type="ECO:0000256" key="1">
    <source>
        <dbReference type="ARBA" id="ARBA00000085"/>
    </source>
</evidence>
<dbReference type="Pfam" id="PF02518">
    <property type="entry name" value="HATPase_c"/>
    <property type="match status" value="1"/>
</dbReference>
<dbReference type="SUPFAM" id="SSF47384">
    <property type="entry name" value="Homodimeric domain of signal transducing histidine kinase"/>
    <property type="match status" value="1"/>
</dbReference>
<reference evidence="22" key="1">
    <citation type="journal article" date="2019" name="Int. J. Syst. Evol. Microbiol.">
        <title>The Global Catalogue of Microorganisms (GCM) 10K type strain sequencing project: providing services to taxonomists for standard genome sequencing and annotation.</title>
        <authorList>
            <consortium name="The Broad Institute Genomics Platform"/>
            <consortium name="The Broad Institute Genome Sequencing Center for Infectious Disease"/>
            <person name="Wu L."/>
            <person name="Ma J."/>
        </authorList>
    </citation>
    <scope>NUCLEOTIDE SEQUENCE [LARGE SCALE GENOMIC DNA]</scope>
    <source>
        <strain evidence="22">KCTC 52925</strain>
    </source>
</reference>
<feature type="transmembrane region" description="Helical" evidence="16">
    <location>
        <begin position="12"/>
        <end position="31"/>
    </location>
</feature>
<sequence>MFSNKRSITIKVIAGYVIVAALAGLAVWYIYNQVLQYSQLAESNSDNNQQLILVSEITTNLIASENTSRRLIQTGEAEELELYNQQIDSVKSTLNELKENYKNLNLDTEADSISRLLEQKTENLKELVALRDTDRNTNYYSRVLYELEKIDDSFTTENYDKRFLNLEPHQRDILIKWLEYAKEDNANKLTNQRLDSLIVSVKRVLYELEYANRKFRNTVNEKEKELLNNDMILNQQLRGLLVELEKKERQNSLSRAEIFQSMVQKTSDIIFIGGGIILLITLFFIINIIRDITRSQRYRAELEDAKTFAELLLASREQFMAAITHDLRSPLTTVMGYTDLIQKTDLDDKQRHYVQQVKKSSEFILRLVNDLLDLSKLEAGKMLIEKLPFNPKKLIKDTVNNIIPAVKNKDIKIKIDVDEDTNMRVQSDPFRIKQILANLISNAWKFTEKGSIIISAGIEKGFSDNYTLIIRVKDTGIGISEAMLESIFEEFSQENSSIEKRFGGSGLGLAITKRLAELLQGEIQVNSVVGEGSEFILSIPVVKLSETREEIEEDEVEIEEIETPASQTLARGKKVLVVDDEPGQLSLTLEVARSMGFEVVTAENGKKGFEELKKGGFDLVLTDIQMPVNDGFDLIINIRDHKELQDLPVIALSGRTDMENEVYTKAGFDKNMLKPYKSISLKKNIAELLDLEHPLEDKSESTVSTDRLKSQFYDLSEIYEFSGRDDQAMQMIIQAFLEGAESSLQELKEAHGNKDTESMGRLAHRMLPMLRQMRAKNVVSTLVKMERREKLKQGEFATFRKSMENLMQELQMETTI</sequence>
<keyword evidence="9" id="KW-0418">Kinase</keyword>
<evidence type="ECO:0000256" key="13">
    <source>
        <dbReference type="PROSITE-ProRule" id="PRU00110"/>
    </source>
</evidence>
<evidence type="ECO:0000256" key="15">
    <source>
        <dbReference type="SAM" id="Coils"/>
    </source>
</evidence>
<dbReference type="SMART" id="SM00448">
    <property type="entry name" value="REC"/>
    <property type="match status" value="1"/>
</dbReference>
<comment type="subcellular location">
    <subcellularLocation>
        <location evidence="2">Cell inner membrane</location>
        <topology evidence="2">Multi-pass membrane protein</topology>
    </subcellularLocation>
</comment>
<dbReference type="Pfam" id="PF00512">
    <property type="entry name" value="HisKA"/>
    <property type="match status" value="1"/>
</dbReference>
<keyword evidence="4" id="KW-1003">Cell membrane</keyword>
<feature type="domain" description="HPt" evidence="20">
    <location>
        <begin position="725"/>
        <end position="816"/>
    </location>
</feature>
<feature type="coiled-coil region" evidence="15">
    <location>
        <begin position="80"/>
        <end position="107"/>
    </location>
</feature>
<gene>
    <name evidence="21" type="ORF">ACFSYS_08190</name>
</gene>
<comment type="catalytic activity">
    <reaction evidence="1">
        <text>ATP + protein L-histidine = ADP + protein N-phospho-L-histidine.</text>
        <dbReference type="EC" id="2.7.13.3"/>
    </reaction>
</comment>
<keyword evidence="22" id="KW-1185">Reference proteome</keyword>
<dbReference type="CDD" id="cd17546">
    <property type="entry name" value="REC_hyHK_CKI1_RcsC-like"/>
    <property type="match status" value="1"/>
</dbReference>
<dbReference type="Gene3D" id="1.10.287.130">
    <property type="match status" value="1"/>
</dbReference>
<evidence type="ECO:0000256" key="3">
    <source>
        <dbReference type="ARBA" id="ARBA00012438"/>
    </source>
</evidence>
<feature type="domain" description="Histidine kinase" evidence="17">
    <location>
        <begin position="322"/>
        <end position="543"/>
    </location>
</feature>
<comment type="caution">
    <text evidence="21">The sequence shown here is derived from an EMBL/GenBank/DDBJ whole genome shotgun (WGS) entry which is preliminary data.</text>
</comment>
<dbReference type="GO" id="GO:0005524">
    <property type="term" value="F:ATP binding"/>
    <property type="evidence" value="ECO:0007669"/>
    <property type="project" value="UniProtKB-KW"/>
</dbReference>
<proteinExistence type="predicted"/>
<evidence type="ECO:0000259" key="20">
    <source>
        <dbReference type="PROSITE" id="PS50894"/>
    </source>
</evidence>
<dbReference type="InterPro" id="IPR008207">
    <property type="entry name" value="Sig_transdc_His_kin_Hpt_dom"/>
</dbReference>
<dbReference type="SMART" id="SM00388">
    <property type="entry name" value="HisKA"/>
    <property type="match status" value="1"/>
</dbReference>
<evidence type="ECO:0000313" key="22">
    <source>
        <dbReference type="Proteomes" id="UP001597438"/>
    </source>
</evidence>
<evidence type="ECO:0000256" key="5">
    <source>
        <dbReference type="ARBA" id="ARBA00022519"/>
    </source>
</evidence>
<keyword evidence="12 16" id="KW-0472">Membrane</keyword>
<dbReference type="CDD" id="cd16922">
    <property type="entry name" value="HATPase_EvgS-ArcB-TorS-like"/>
    <property type="match status" value="1"/>
</dbReference>
<evidence type="ECO:0000259" key="19">
    <source>
        <dbReference type="PROSITE" id="PS50206"/>
    </source>
</evidence>
<evidence type="ECO:0000256" key="2">
    <source>
        <dbReference type="ARBA" id="ARBA00004429"/>
    </source>
</evidence>
<dbReference type="InterPro" id="IPR001789">
    <property type="entry name" value="Sig_transdc_resp-reg_receiver"/>
</dbReference>
<evidence type="ECO:0000256" key="8">
    <source>
        <dbReference type="ARBA" id="ARBA00022692"/>
    </source>
</evidence>
<dbReference type="SUPFAM" id="SSF52172">
    <property type="entry name" value="CheY-like"/>
    <property type="match status" value="1"/>
</dbReference>
<accession>A0ABW5X4E3</accession>
<feature type="transmembrane region" description="Helical" evidence="16">
    <location>
        <begin position="269"/>
        <end position="289"/>
    </location>
</feature>
<dbReference type="PRINTS" id="PR00344">
    <property type="entry name" value="BCTRLSENSOR"/>
</dbReference>
<evidence type="ECO:0000256" key="11">
    <source>
        <dbReference type="ARBA" id="ARBA00022989"/>
    </source>
</evidence>
<dbReference type="PANTHER" id="PTHR43047:SF64">
    <property type="entry name" value="HISTIDINE KINASE CONTAINING CHEY-HOMOLOGOUS RECEIVER DOMAIN AND PAS DOMAIN-RELATED"/>
    <property type="match status" value="1"/>
</dbReference>
<dbReference type="SMART" id="SM00387">
    <property type="entry name" value="HATPase_c"/>
    <property type="match status" value="1"/>
</dbReference>
<dbReference type="Pfam" id="PF00072">
    <property type="entry name" value="Response_reg"/>
    <property type="match status" value="1"/>
</dbReference>
<keyword evidence="11 16" id="KW-1133">Transmembrane helix</keyword>
<keyword evidence="6 14" id="KW-0597">Phosphoprotein</keyword>
<dbReference type="SUPFAM" id="SSF47226">
    <property type="entry name" value="Histidine-containing phosphotransfer domain, HPT domain"/>
    <property type="match status" value="1"/>
</dbReference>
<dbReference type="PROSITE" id="PS50894">
    <property type="entry name" value="HPT"/>
    <property type="match status" value="1"/>
</dbReference>
<dbReference type="PROSITE" id="PS50110">
    <property type="entry name" value="RESPONSE_REGULATORY"/>
    <property type="match status" value="1"/>
</dbReference>
<feature type="domain" description="Rhodanese" evidence="19">
    <location>
        <begin position="539"/>
        <end position="621"/>
    </location>
</feature>
<dbReference type="PANTHER" id="PTHR43047">
    <property type="entry name" value="TWO-COMPONENT HISTIDINE PROTEIN KINASE"/>
    <property type="match status" value="1"/>
</dbReference>
<dbReference type="InterPro" id="IPR005467">
    <property type="entry name" value="His_kinase_dom"/>
</dbReference>
<evidence type="ECO:0000256" key="4">
    <source>
        <dbReference type="ARBA" id="ARBA00022475"/>
    </source>
</evidence>